<evidence type="ECO:0000313" key="1">
    <source>
        <dbReference type="EMBL" id="WNK25895.1"/>
    </source>
</evidence>
<dbReference type="Proteomes" id="UP001163184">
    <property type="component" value="Chromosome"/>
</dbReference>
<organism evidence="1 2">
    <name type="scientific">Providencia hangzhouensis</name>
    <dbReference type="NCBI Taxonomy" id="3031799"/>
    <lineage>
        <taxon>Bacteria</taxon>
        <taxon>Pseudomonadati</taxon>
        <taxon>Pseudomonadota</taxon>
        <taxon>Gammaproteobacteria</taxon>
        <taxon>Enterobacterales</taxon>
        <taxon>Morganellaceae</taxon>
        <taxon>Providencia</taxon>
    </lineage>
</organism>
<proteinExistence type="predicted"/>
<protein>
    <submittedName>
        <fullName evidence="1">Uncharacterized protein</fullName>
    </submittedName>
</protein>
<gene>
    <name evidence="1" type="ORF">PZ638_08505</name>
</gene>
<evidence type="ECO:0000313" key="2">
    <source>
        <dbReference type="Proteomes" id="UP001163184"/>
    </source>
</evidence>
<keyword evidence="2" id="KW-1185">Reference proteome</keyword>
<reference evidence="1" key="1">
    <citation type="journal article" date="2023" name="Microbiol. Spectr.">
        <title>Whole-genome sequencing provides insights into a novel species: Providencia hangzhouensis associated with urinary tract infections.</title>
        <authorList>
            <person name="Dong X."/>
            <person name="Yu Y."/>
            <person name="Liu J."/>
            <person name="Cao D."/>
            <person name="Xiang Y."/>
            <person name="Bi K."/>
            <person name="Yuan X."/>
            <person name="Li S."/>
            <person name="Wu T."/>
            <person name="Zhang Y."/>
        </authorList>
    </citation>
    <scope>NUCLEOTIDE SEQUENCE</scope>
    <source>
        <strain evidence="1">PR-310</strain>
    </source>
</reference>
<dbReference type="RefSeq" id="WP_096864895.1">
    <property type="nucleotide sequence ID" value="NZ_CP135052.1"/>
</dbReference>
<accession>A0ABY9ZDW0</accession>
<dbReference type="GeneID" id="92274495"/>
<sequence length="66" mass="7391">MKLTEFQEGIIYAVVLLQKLHDQPTAGADILKESGLDNIDCSNFDDYDKEALRVINDNYGMSLKGL</sequence>
<name>A0ABY9ZDW0_9GAMM</name>
<dbReference type="EMBL" id="CP135052">
    <property type="protein sequence ID" value="WNK25895.1"/>
    <property type="molecule type" value="Genomic_DNA"/>
</dbReference>